<dbReference type="EMBL" id="KB705753">
    <property type="protein sequence ID" value="EMR70884.1"/>
    <property type="molecule type" value="Genomic_DNA"/>
</dbReference>
<protein>
    <submittedName>
        <fullName evidence="2">Uncharacterized protein</fullName>
    </submittedName>
</protein>
<evidence type="ECO:0000256" key="1">
    <source>
        <dbReference type="SAM" id="MobiDB-lite"/>
    </source>
</evidence>
<proteinExistence type="predicted"/>
<accession>M7SW98</accession>
<dbReference type="AlphaFoldDB" id="M7SW98"/>
<dbReference type="HOGENOM" id="CLU_2359738_0_0_1"/>
<gene>
    <name evidence="2" type="ORF">UCREL1_2081</name>
</gene>
<keyword evidence="3" id="KW-1185">Reference proteome</keyword>
<dbReference type="KEGG" id="ela:UCREL1_2081"/>
<evidence type="ECO:0000313" key="2">
    <source>
        <dbReference type="EMBL" id="EMR70884.1"/>
    </source>
</evidence>
<evidence type="ECO:0000313" key="3">
    <source>
        <dbReference type="Proteomes" id="UP000012174"/>
    </source>
</evidence>
<dbReference type="Proteomes" id="UP000012174">
    <property type="component" value="Unassembled WGS sequence"/>
</dbReference>
<feature type="region of interest" description="Disordered" evidence="1">
    <location>
        <begin position="53"/>
        <end position="96"/>
    </location>
</feature>
<organism evidence="2 3">
    <name type="scientific">Eutypa lata (strain UCR-EL1)</name>
    <name type="common">Grapevine dieback disease fungus</name>
    <name type="synonym">Eutypa armeniacae</name>
    <dbReference type="NCBI Taxonomy" id="1287681"/>
    <lineage>
        <taxon>Eukaryota</taxon>
        <taxon>Fungi</taxon>
        <taxon>Dikarya</taxon>
        <taxon>Ascomycota</taxon>
        <taxon>Pezizomycotina</taxon>
        <taxon>Sordariomycetes</taxon>
        <taxon>Xylariomycetidae</taxon>
        <taxon>Xylariales</taxon>
        <taxon>Diatrypaceae</taxon>
        <taxon>Eutypa</taxon>
    </lineage>
</organism>
<sequence>MVEKAVTEAQYAGEIGLEEIVGTEFVAKLGMVGRTVWAPVYRQDKAGEVEAMESEFDETALVDTEAPTSKQEPEPEPGPGPESGIEIEAGVEEPGF</sequence>
<name>M7SW98_EUTLA</name>
<reference evidence="3" key="1">
    <citation type="journal article" date="2013" name="Genome Announc.">
        <title>Draft genome sequence of the grapevine dieback fungus Eutypa lata UCR-EL1.</title>
        <authorList>
            <person name="Blanco-Ulate B."/>
            <person name="Rolshausen P.E."/>
            <person name="Cantu D."/>
        </authorList>
    </citation>
    <scope>NUCLEOTIDE SEQUENCE [LARGE SCALE GENOMIC DNA]</scope>
    <source>
        <strain evidence="3">UCR-EL1</strain>
    </source>
</reference>